<dbReference type="Pfam" id="PF20316">
    <property type="entry name" value="DUF6612"/>
    <property type="match status" value="1"/>
</dbReference>
<gene>
    <name evidence="2" type="ORF">H9806_02810</name>
</gene>
<name>A0A9E2KS79_9LACO</name>
<evidence type="ECO:0000313" key="3">
    <source>
        <dbReference type="Proteomes" id="UP000823844"/>
    </source>
</evidence>
<dbReference type="PROSITE" id="PS51257">
    <property type="entry name" value="PROKAR_LIPOPROTEIN"/>
    <property type="match status" value="1"/>
</dbReference>
<protein>
    <recommendedName>
        <fullName evidence="4">DNA polymerase</fullName>
    </recommendedName>
</protein>
<dbReference type="EMBL" id="JAHLFT010000033">
    <property type="protein sequence ID" value="MBU3828072.1"/>
    <property type="molecule type" value="Genomic_DNA"/>
</dbReference>
<organism evidence="2 3">
    <name type="scientific">Candidatus Lactobacillus pullistercoris</name>
    <dbReference type="NCBI Taxonomy" id="2838636"/>
    <lineage>
        <taxon>Bacteria</taxon>
        <taxon>Bacillati</taxon>
        <taxon>Bacillota</taxon>
        <taxon>Bacilli</taxon>
        <taxon>Lactobacillales</taxon>
        <taxon>Lactobacillaceae</taxon>
        <taxon>Lactobacillus</taxon>
    </lineage>
</organism>
<dbReference type="InterPro" id="IPR046720">
    <property type="entry name" value="DUF6612"/>
</dbReference>
<evidence type="ECO:0008006" key="4">
    <source>
        <dbReference type="Google" id="ProtNLM"/>
    </source>
</evidence>
<accession>A0A9E2KS79</accession>
<evidence type="ECO:0000256" key="1">
    <source>
        <dbReference type="SAM" id="SignalP"/>
    </source>
</evidence>
<dbReference type="Proteomes" id="UP000823844">
    <property type="component" value="Unassembled WGS sequence"/>
</dbReference>
<comment type="caution">
    <text evidence="2">The sequence shown here is derived from an EMBL/GenBank/DDBJ whole genome shotgun (WGS) entry which is preliminary data.</text>
</comment>
<proteinExistence type="predicted"/>
<dbReference type="AlphaFoldDB" id="A0A9E2KS79"/>
<feature type="signal peptide" evidence="1">
    <location>
        <begin position="1"/>
        <end position="24"/>
    </location>
</feature>
<sequence length="262" mass="29268">MKLNKLWFLPILLMGLMLTGCSNNKEKKAAPILTKSQVIKKSQKAFKSGQVIQSIKLSTDTSSQTIIANTAFGGNNGTIFHINNQTTNKGKTQSSEEWINMNNVFINGGGKWYRADLDTLSGHTYAELVDAIMNNKIISDPSSTLTKAYKMSRKGQTYTLTAKINDKKIMKDACQPIANTVGQSKNQEEIFKRILQYGKYQNMTVKMIVKDNKLVNCNIFTDLKVGKYMTARFGQSYGNLGSHDFMKVPDNALNAKELPTKK</sequence>
<reference evidence="2" key="1">
    <citation type="journal article" date="2021" name="PeerJ">
        <title>Extensive microbial diversity within the chicken gut microbiome revealed by metagenomics and culture.</title>
        <authorList>
            <person name="Gilroy R."/>
            <person name="Ravi A."/>
            <person name="Getino M."/>
            <person name="Pursley I."/>
            <person name="Horton D.L."/>
            <person name="Alikhan N.F."/>
            <person name="Baker D."/>
            <person name="Gharbi K."/>
            <person name="Hall N."/>
            <person name="Watson M."/>
            <person name="Adriaenssens E.M."/>
            <person name="Foster-Nyarko E."/>
            <person name="Jarju S."/>
            <person name="Secka A."/>
            <person name="Antonio M."/>
            <person name="Oren A."/>
            <person name="Chaudhuri R.R."/>
            <person name="La Ragione R."/>
            <person name="Hildebrand F."/>
            <person name="Pallen M.J."/>
        </authorList>
    </citation>
    <scope>NUCLEOTIDE SEQUENCE</scope>
    <source>
        <strain evidence="2">F6-686</strain>
    </source>
</reference>
<evidence type="ECO:0000313" key="2">
    <source>
        <dbReference type="EMBL" id="MBU3828072.1"/>
    </source>
</evidence>
<feature type="chain" id="PRO_5039008166" description="DNA polymerase" evidence="1">
    <location>
        <begin position="25"/>
        <end position="262"/>
    </location>
</feature>
<reference evidence="2" key="2">
    <citation type="submission" date="2021-04" db="EMBL/GenBank/DDBJ databases">
        <authorList>
            <person name="Gilroy R."/>
        </authorList>
    </citation>
    <scope>NUCLEOTIDE SEQUENCE</scope>
    <source>
        <strain evidence="2">F6-686</strain>
    </source>
</reference>
<keyword evidence="1" id="KW-0732">Signal</keyword>